<dbReference type="AlphaFoldDB" id="A0A2S7IIG4"/>
<dbReference type="SFLD" id="SFLDG01129">
    <property type="entry name" value="C1.5:_HAD__Beta-PGM__Phosphata"/>
    <property type="match status" value="1"/>
</dbReference>
<sequence length="234" mass="27073">MPKTVYKHLFFDLDHTLWDFERNTNETLVELFETFDLRKIGVKSAEDLQQTFHRVNAELWELHDTRQISQEELRSRRFRQVLQVLGCPEDSSCDEWTDWYLANCPYKPHLLPGALELLEYLAPRYEMHIITNGFGEVQYIKMDSSGLTGYFKEVITSKRAGAKKPEPEMFQYAMTAAGCTACESLMIGDNPEADVAGALGVGMHAAYFRPRQSLYPEREATYQLSSLLELKQWL</sequence>
<dbReference type="PANTHER" id="PTHR47478:SF1">
    <property type="entry name" value="PYRIMIDINE 5'-NUCLEOTIDASE YJJG"/>
    <property type="match status" value="1"/>
</dbReference>
<dbReference type="SFLD" id="SFLDS00003">
    <property type="entry name" value="Haloacid_Dehalogenase"/>
    <property type="match status" value="1"/>
</dbReference>
<dbReference type="NCBIfam" id="TIGR02254">
    <property type="entry name" value="YjjG_YfnB"/>
    <property type="match status" value="1"/>
</dbReference>
<evidence type="ECO:0000313" key="1">
    <source>
        <dbReference type="EMBL" id="PQA56072.1"/>
    </source>
</evidence>
<dbReference type="Pfam" id="PF00702">
    <property type="entry name" value="Hydrolase"/>
    <property type="match status" value="1"/>
</dbReference>
<dbReference type="RefSeq" id="WP_104714627.1">
    <property type="nucleotide sequence ID" value="NZ_PTRA01000003.1"/>
</dbReference>
<reference evidence="2" key="1">
    <citation type="submission" date="2018-02" db="EMBL/GenBank/DDBJ databases">
        <title>Genome sequencing of Solimonas sp. HR-BB.</title>
        <authorList>
            <person name="Lee Y."/>
            <person name="Jeon C.O."/>
        </authorList>
    </citation>
    <scope>NUCLEOTIDE SEQUENCE [LARGE SCALE GENOMIC DNA]</scope>
    <source>
        <strain evidence="2">HR-U</strain>
    </source>
</reference>
<dbReference type="InterPro" id="IPR036412">
    <property type="entry name" value="HAD-like_sf"/>
</dbReference>
<dbReference type="InterPro" id="IPR006439">
    <property type="entry name" value="HAD-SF_hydro_IA"/>
</dbReference>
<accession>A0A2S7IIG4</accession>
<dbReference type="PANTHER" id="PTHR47478">
    <property type="match status" value="1"/>
</dbReference>
<dbReference type="GO" id="GO:0008253">
    <property type="term" value="F:5'-nucleotidase activity"/>
    <property type="evidence" value="ECO:0007669"/>
    <property type="project" value="InterPro"/>
</dbReference>
<name>A0A2S7IIG4_9BACT</name>
<dbReference type="InterPro" id="IPR052550">
    <property type="entry name" value="Pyrimidine_5'-ntase_YjjG"/>
</dbReference>
<dbReference type="NCBIfam" id="TIGR01549">
    <property type="entry name" value="HAD-SF-IA-v1"/>
    <property type="match status" value="1"/>
</dbReference>
<organism evidence="1 2">
    <name type="scientific">Siphonobacter curvatus</name>
    <dbReference type="NCBI Taxonomy" id="2094562"/>
    <lineage>
        <taxon>Bacteria</taxon>
        <taxon>Pseudomonadati</taxon>
        <taxon>Bacteroidota</taxon>
        <taxon>Cytophagia</taxon>
        <taxon>Cytophagales</taxon>
        <taxon>Cytophagaceae</taxon>
        <taxon>Siphonobacter</taxon>
    </lineage>
</organism>
<comment type="caution">
    <text evidence="1">The sequence shown here is derived from an EMBL/GenBank/DDBJ whole genome shotgun (WGS) entry which is preliminary data.</text>
</comment>
<proteinExistence type="predicted"/>
<protein>
    <submittedName>
        <fullName evidence="1">Noncanonical pyrimidine nucleotidase, YjjG family</fullName>
    </submittedName>
</protein>
<dbReference type="Gene3D" id="1.10.150.240">
    <property type="entry name" value="Putative phosphatase, domain 2"/>
    <property type="match status" value="1"/>
</dbReference>
<keyword evidence="2" id="KW-1185">Reference proteome</keyword>
<dbReference type="InterPro" id="IPR011951">
    <property type="entry name" value="HAD-SF_hydro_IA_YjjG/PynA"/>
</dbReference>
<dbReference type="Gene3D" id="3.40.50.1000">
    <property type="entry name" value="HAD superfamily/HAD-like"/>
    <property type="match status" value="1"/>
</dbReference>
<dbReference type="SUPFAM" id="SSF56784">
    <property type="entry name" value="HAD-like"/>
    <property type="match status" value="1"/>
</dbReference>
<dbReference type="InterPro" id="IPR023214">
    <property type="entry name" value="HAD_sf"/>
</dbReference>
<dbReference type="SFLD" id="SFLDG01135">
    <property type="entry name" value="C1.5.6:_HAD__Beta-PGM__Phospha"/>
    <property type="match status" value="1"/>
</dbReference>
<gene>
    <name evidence="1" type="ORF">C5O19_17080</name>
</gene>
<dbReference type="OrthoDB" id="9802350at2"/>
<evidence type="ECO:0000313" key="2">
    <source>
        <dbReference type="Proteomes" id="UP000239590"/>
    </source>
</evidence>
<dbReference type="InterPro" id="IPR023198">
    <property type="entry name" value="PGP-like_dom2"/>
</dbReference>
<dbReference type="Proteomes" id="UP000239590">
    <property type="component" value="Unassembled WGS sequence"/>
</dbReference>
<dbReference type="EMBL" id="PTRA01000003">
    <property type="protein sequence ID" value="PQA56072.1"/>
    <property type="molecule type" value="Genomic_DNA"/>
</dbReference>